<comment type="caution">
    <text evidence="2">The sequence shown here is derived from an EMBL/GenBank/DDBJ whole genome shotgun (WGS) entry which is preliminary data.</text>
</comment>
<protein>
    <submittedName>
        <fullName evidence="2">Uncharacterized protein</fullName>
    </submittedName>
</protein>
<proteinExistence type="predicted"/>
<feature type="compositionally biased region" description="Polar residues" evidence="1">
    <location>
        <begin position="849"/>
        <end position="865"/>
    </location>
</feature>
<dbReference type="EMBL" id="CAXAMN010024862">
    <property type="protein sequence ID" value="CAK9090529.1"/>
    <property type="molecule type" value="Genomic_DNA"/>
</dbReference>
<name>A0ABP0QRE1_9DINO</name>
<feature type="region of interest" description="Disordered" evidence="1">
    <location>
        <begin position="843"/>
        <end position="875"/>
    </location>
</feature>
<organism evidence="2 3">
    <name type="scientific">Durusdinium trenchii</name>
    <dbReference type="NCBI Taxonomy" id="1381693"/>
    <lineage>
        <taxon>Eukaryota</taxon>
        <taxon>Sar</taxon>
        <taxon>Alveolata</taxon>
        <taxon>Dinophyceae</taxon>
        <taxon>Suessiales</taxon>
        <taxon>Symbiodiniaceae</taxon>
        <taxon>Durusdinium</taxon>
    </lineage>
</organism>
<sequence length="1006" mass="112073">MKEWSEDELNSYVLGLLNKLLQVDGKYSYQVCGFDVCLNGFCSLLLVNRKRVYRLQGGVEKSQVPIDKRAYNGGDLQPRHINHMTMEAFHAEYLLWAEGAGDFLSILETKVMPSKGREMRCCILKGTLNYKAFFEQLDISISGLVPNAKGGEPDVNHSWRFIAREEPYFPDYAPNGKDCVMLVKELVSSDCLSQQFLKTAAAVEAEPWNLTRVNASGPVDPENLSAGVLFDGPSEQEIPGLVEPRGLEDALMSVAGDESTLLYEPSQKVEKVGHGGARQYIHKVFPSAQSRQTDLVDILRKMAQGLPLDAQPIQPGSILFLKGAGRIHTAIAVLIYCYRNSITVLEYEDISSRNDEAARDDRIIGVKRHAVGNVLEMPEDCRTIIMNSVSEFGWEGGPWSDDNLSSRKIVPGYAFRTRGALAREVCEQVPNSEDLMKTEFLGKLQGGAEPDMEMHLLAALGDKDLKYMPRDNASPKDLLKIRVEGHEFELLKQEINFDERAWDVYQRKVSEFDLRMLHLKDEWLHKRFGVVKQAAQSFLDTRVTLLAYPEKFGPGTALETCDEIKKESEQWLKKLNCKSMVKLFVLNYAAPSLCPDNLQKVNAMVVGHSMVETAGGGPAGILLTPIHTYSTGNLFMQEHTILKQLNNASIGVDVQEMVTMEALSIPGAESLLPATVDADGHTKGAAKYAQVGGNAASALLSDGVQFDSQSCVGIIDLVPLTGCFFKGFKKLKNLNVPLRYFAVLDPKHYDWFLEHLMDNLTADILENSFEVPGFVIPDVKPPQSHMEEKPSPPIMKRLIIHKVDNEPATIAIPDDLVKKWWDHNQLGTEFKAIVETFNEKHPKVEDLQKQTTPNKRTGTATSMATPPTKKPKVDGEQVKAVLVSSDQEGRLPKGTLLHEINLVNLKDCKIFFHVDGVYVQNCPSLLQFFAKGHFLRALKPEKGPALRQIAQKWREGLRVWIEQLALEPGGDAGPSTGWQLLAGRCRRQLLWRGGQVDALDGSPKTT</sequence>
<dbReference type="Proteomes" id="UP001642484">
    <property type="component" value="Unassembled WGS sequence"/>
</dbReference>
<keyword evidence="3" id="KW-1185">Reference proteome</keyword>
<evidence type="ECO:0000256" key="1">
    <source>
        <dbReference type="SAM" id="MobiDB-lite"/>
    </source>
</evidence>
<reference evidence="2 3" key="1">
    <citation type="submission" date="2024-02" db="EMBL/GenBank/DDBJ databases">
        <authorList>
            <person name="Chen Y."/>
            <person name="Shah S."/>
            <person name="Dougan E. K."/>
            <person name="Thang M."/>
            <person name="Chan C."/>
        </authorList>
    </citation>
    <scope>NUCLEOTIDE SEQUENCE [LARGE SCALE GENOMIC DNA]</scope>
</reference>
<evidence type="ECO:0000313" key="3">
    <source>
        <dbReference type="Proteomes" id="UP001642484"/>
    </source>
</evidence>
<evidence type="ECO:0000313" key="2">
    <source>
        <dbReference type="EMBL" id="CAK9090529.1"/>
    </source>
</evidence>
<gene>
    <name evidence="2" type="ORF">CCMP2556_LOCUS43508</name>
</gene>
<accession>A0ABP0QRE1</accession>